<evidence type="ECO:0008006" key="3">
    <source>
        <dbReference type="Google" id="ProtNLM"/>
    </source>
</evidence>
<feature type="transmembrane region" description="Helical" evidence="1">
    <location>
        <begin position="101"/>
        <end position="121"/>
    </location>
</feature>
<feature type="transmembrane region" description="Helical" evidence="1">
    <location>
        <begin position="152"/>
        <end position="172"/>
    </location>
</feature>
<dbReference type="GO" id="GO:0008137">
    <property type="term" value="F:NADH dehydrogenase (ubiquinone) activity"/>
    <property type="evidence" value="ECO:0007669"/>
    <property type="project" value="InterPro"/>
</dbReference>
<evidence type="ECO:0000256" key="1">
    <source>
        <dbReference type="SAM" id="Phobius"/>
    </source>
</evidence>
<dbReference type="EMBL" id="UINC01137709">
    <property type="protein sequence ID" value="SVD23213.1"/>
    <property type="molecule type" value="Genomic_DNA"/>
</dbReference>
<proteinExistence type="predicted"/>
<feature type="non-terminal residue" evidence="2">
    <location>
        <position position="1"/>
    </location>
</feature>
<organism evidence="2">
    <name type="scientific">marine metagenome</name>
    <dbReference type="NCBI Taxonomy" id="408172"/>
    <lineage>
        <taxon>unclassified sequences</taxon>
        <taxon>metagenomes</taxon>
        <taxon>ecological metagenomes</taxon>
    </lineage>
</organism>
<keyword evidence="1" id="KW-0812">Transmembrane</keyword>
<keyword evidence="1" id="KW-1133">Transmembrane helix</keyword>
<accession>A0A382TMN2</accession>
<dbReference type="InterPro" id="IPR001457">
    <property type="entry name" value="NADH_UbQ/plastoQ_OxRdtase_su6"/>
</dbReference>
<feature type="transmembrane region" description="Helical" evidence="1">
    <location>
        <begin position="35"/>
        <end position="53"/>
    </location>
</feature>
<dbReference type="Pfam" id="PF00499">
    <property type="entry name" value="Oxidored_q3"/>
    <property type="match status" value="1"/>
</dbReference>
<sequence>SGRGTVMETVVFLISAAVILSGALGVIFSKNPVHSALFMVQTLFGVAVLFILLEATFLAAIQVIVYAGAIVILFVFVITLLGVDRAEDLQVEPISGQRPLAVVLGASIFGIILTVLIAGVGGPTGVREANTSIGDANDNTRILGEALFSTKVFSVELTALLLTVAVVGAVVLSTRPTKPLISTLEEHQNDAVEDELEEKGGE</sequence>
<protein>
    <recommendedName>
        <fullName evidence="3">NADH-quinone oxidoreductase subunit J</fullName>
    </recommendedName>
</protein>
<feature type="transmembrane region" description="Helical" evidence="1">
    <location>
        <begin position="59"/>
        <end position="81"/>
    </location>
</feature>
<dbReference type="Gene3D" id="1.20.120.1200">
    <property type="entry name" value="NADH-ubiquinone/plastoquinone oxidoreductase chain 6, subunit NuoJ"/>
    <property type="match status" value="1"/>
</dbReference>
<dbReference type="InterPro" id="IPR042106">
    <property type="entry name" value="Nuo/plastoQ_OxRdtase_6_NuoJ"/>
</dbReference>
<feature type="transmembrane region" description="Helical" evidence="1">
    <location>
        <begin position="6"/>
        <end position="28"/>
    </location>
</feature>
<keyword evidence="1" id="KW-0472">Membrane</keyword>
<dbReference type="PANTHER" id="PTHR33269">
    <property type="entry name" value="NADH-UBIQUINONE OXIDOREDUCTASE CHAIN 6"/>
    <property type="match status" value="1"/>
</dbReference>
<reference evidence="2" key="1">
    <citation type="submission" date="2018-05" db="EMBL/GenBank/DDBJ databases">
        <authorList>
            <person name="Lanie J.A."/>
            <person name="Ng W.-L."/>
            <person name="Kazmierczak K.M."/>
            <person name="Andrzejewski T.M."/>
            <person name="Davidsen T.M."/>
            <person name="Wayne K.J."/>
            <person name="Tettelin H."/>
            <person name="Glass J.I."/>
            <person name="Rusch D."/>
            <person name="Podicherti R."/>
            <person name="Tsui H.-C.T."/>
            <person name="Winkler M.E."/>
        </authorList>
    </citation>
    <scope>NUCLEOTIDE SEQUENCE</scope>
</reference>
<dbReference type="PANTHER" id="PTHR33269:SF19">
    <property type="entry name" value="NADH-QUINONE OXIDOREDUCTASE SUBUNIT J"/>
    <property type="match status" value="1"/>
</dbReference>
<evidence type="ECO:0000313" key="2">
    <source>
        <dbReference type="EMBL" id="SVD23213.1"/>
    </source>
</evidence>
<dbReference type="AlphaFoldDB" id="A0A382TMN2"/>
<name>A0A382TMN2_9ZZZZ</name>
<gene>
    <name evidence="2" type="ORF">METZ01_LOCUS376067</name>
</gene>